<evidence type="ECO:0000313" key="8">
    <source>
        <dbReference type="EMBL" id="CAE8626343.1"/>
    </source>
</evidence>
<protein>
    <submittedName>
        <fullName evidence="8">Uncharacterized protein</fullName>
    </submittedName>
</protein>
<proteinExistence type="predicted"/>
<comment type="subcellular location">
    <subcellularLocation>
        <location evidence="1">Cytoplasm</location>
    </subcellularLocation>
</comment>
<dbReference type="GO" id="GO:0003777">
    <property type="term" value="F:microtubule motor activity"/>
    <property type="evidence" value="ECO:0007669"/>
    <property type="project" value="InterPro"/>
</dbReference>
<comment type="caution">
    <text evidence="8">The sequence shown here is derived from an EMBL/GenBank/DDBJ whole genome shotgun (WGS) entry which is preliminary data.</text>
</comment>
<keyword evidence="3" id="KW-0547">Nucleotide-binding</keyword>
<keyword evidence="2" id="KW-0963">Cytoplasm</keyword>
<dbReference type="GO" id="GO:0007018">
    <property type="term" value="P:microtubule-based movement"/>
    <property type="evidence" value="ECO:0007669"/>
    <property type="project" value="InterPro"/>
</dbReference>
<evidence type="ECO:0000256" key="6">
    <source>
        <dbReference type="SAM" id="Coils"/>
    </source>
</evidence>
<gene>
    <name evidence="8" type="ORF">PGLA1383_LOCUS43279</name>
</gene>
<dbReference type="EMBL" id="CAJNNV010028959">
    <property type="protein sequence ID" value="CAE8626343.1"/>
    <property type="molecule type" value="Genomic_DNA"/>
</dbReference>
<organism evidence="8 9">
    <name type="scientific">Polarella glacialis</name>
    <name type="common">Dinoflagellate</name>
    <dbReference type="NCBI Taxonomy" id="89957"/>
    <lineage>
        <taxon>Eukaryota</taxon>
        <taxon>Sar</taxon>
        <taxon>Alveolata</taxon>
        <taxon>Dinophyceae</taxon>
        <taxon>Suessiales</taxon>
        <taxon>Suessiaceae</taxon>
        <taxon>Polarella</taxon>
    </lineage>
</organism>
<dbReference type="Pfam" id="PF25764">
    <property type="entry name" value="KIF21A_4th"/>
    <property type="match status" value="1"/>
</dbReference>
<reference evidence="8" key="1">
    <citation type="submission" date="2021-02" db="EMBL/GenBank/DDBJ databases">
        <authorList>
            <person name="Dougan E. K."/>
            <person name="Rhodes N."/>
            <person name="Thang M."/>
            <person name="Chan C."/>
        </authorList>
    </citation>
    <scope>NUCLEOTIDE SEQUENCE</scope>
</reference>
<feature type="region of interest" description="Disordered" evidence="7">
    <location>
        <begin position="245"/>
        <end position="268"/>
    </location>
</feature>
<dbReference type="GO" id="GO:0051231">
    <property type="term" value="P:spindle elongation"/>
    <property type="evidence" value="ECO:0007669"/>
    <property type="project" value="TreeGrafter"/>
</dbReference>
<evidence type="ECO:0000256" key="5">
    <source>
        <dbReference type="ARBA" id="ARBA00023054"/>
    </source>
</evidence>
<keyword evidence="9" id="KW-1185">Reference proteome</keyword>
<feature type="compositionally biased region" description="Basic and acidic residues" evidence="7">
    <location>
        <begin position="153"/>
        <end position="172"/>
    </location>
</feature>
<dbReference type="GO" id="GO:0007052">
    <property type="term" value="P:mitotic spindle organization"/>
    <property type="evidence" value="ECO:0007669"/>
    <property type="project" value="TreeGrafter"/>
</dbReference>
<dbReference type="PANTHER" id="PTHR47969:SF15">
    <property type="entry name" value="CHROMOSOME-ASSOCIATED KINESIN KIF4A-RELATED"/>
    <property type="match status" value="1"/>
</dbReference>
<sequence>MCGGELAIFCVSGDSLHIETSRCPPPLDRGAGKPLPERMKDCAFHNFICVVQFLSSGHDSTQLSSGPEAASWKSPRAGARIRVSLVAEAEAQAVQPGSARQAWSEGETAGNGNTSHPGRTGIEKDPLATSDDLFGASAAESGSAALGSSAAPGRDDPEELAHQEEEAREEARFQCSQRELGSTVQDLDKAIKEKERLAEQLLRQSRVFHSMKARYELRLQQLQDAAQQASEEREKYLRDLQMLASSTQKGGEDSDKKKAQLEGRLREATRQLMDLRRRQGEAERLLRLKEQQESQMNRMQTEICRLKGQQQAVLSRIKFEEQQHTLWKRRWAERLKTLSKQGQDLRRQKVQQDKLLEKKTREADRSARRIEELQREQHGHLQASRLKMRLDRQTARAAKVRVANDQLTRALAEREQKIQQLEDMLLERERLQKLGDEGADGLQEASGLNRAGSSANWDLIVEMPESPLLRRQLFTKATCGLVAVTVGVDSLEFRGFKFFRGTTRSELQSFVAELLGLELAAHEEGDDVLLNDQVPSGTVLKVCRLFSSCNEELAEVLAMQAETLREDLDHRQSCLPFLLTATDSLLKTASQFRRDVLYHLGPWQSSCLVFRGDMPAHIRHGILLHLILFEVVHLAEVSRSFRAWCYPDGRQLLPLVSDQALRGGVEAARRLAARSHPSFIQRVEVVERGSAACAFLEGLLSVADAPLSSLEAVAVANTRYSSSTLLIRLLKKAGQVRAVQLLTLLDRPLPAECLRSVRELGPLVLHATELRGFPSLFAGGPAATLESVQILDTTKLDFQVLLGAMPEALPKHGAAGQHLRRLEILPHGDEPAGRFWPQWVQSLAELLQHPALASLEFVAVPIPSSVSAASECAEALFQSLQAHVTLPARLSILRLVPYPTKSQGFSPSGGGGDSDEVRDARAMLARYRAAWPALSVQFPGIT</sequence>
<feature type="region of interest" description="Disordered" evidence="7">
    <location>
        <begin position="92"/>
        <end position="177"/>
    </location>
</feature>
<keyword evidence="4" id="KW-0067">ATP-binding</keyword>
<feature type="coiled-coil region" evidence="6">
    <location>
        <begin position="404"/>
        <end position="434"/>
    </location>
</feature>
<dbReference type="GO" id="GO:0005737">
    <property type="term" value="C:cytoplasm"/>
    <property type="evidence" value="ECO:0007669"/>
    <property type="project" value="UniProtKB-SubCell"/>
</dbReference>
<dbReference type="InterPro" id="IPR027640">
    <property type="entry name" value="Kinesin-like_fam"/>
</dbReference>
<feature type="compositionally biased region" description="Basic and acidic residues" evidence="7">
    <location>
        <begin position="250"/>
        <end position="268"/>
    </location>
</feature>
<feature type="compositionally biased region" description="Low complexity" evidence="7">
    <location>
        <begin position="135"/>
        <end position="151"/>
    </location>
</feature>
<evidence type="ECO:0000256" key="4">
    <source>
        <dbReference type="ARBA" id="ARBA00022840"/>
    </source>
</evidence>
<evidence type="ECO:0000256" key="2">
    <source>
        <dbReference type="ARBA" id="ARBA00022490"/>
    </source>
</evidence>
<dbReference type="GO" id="GO:0005524">
    <property type="term" value="F:ATP binding"/>
    <property type="evidence" value="ECO:0007669"/>
    <property type="project" value="UniProtKB-KW"/>
</dbReference>
<feature type="coiled-coil region" evidence="6">
    <location>
        <begin position="328"/>
        <end position="376"/>
    </location>
</feature>
<name>A0A813GM35_POLGL</name>
<evidence type="ECO:0000256" key="7">
    <source>
        <dbReference type="SAM" id="MobiDB-lite"/>
    </source>
</evidence>
<evidence type="ECO:0000256" key="3">
    <source>
        <dbReference type="ARBA" id="ARBA00022741"/>
    </source>
</evidence>
<dbReference type="PANTHER" id="PTHR47969">
    <property type="entry name" value="CHROMOSOME-ASSOCIATED KINESIN KIF4A-RELATED"/>
    <property type="match status" value="1"/>
</dbReference>
<dbReference type="Proteomes" id="UP000654075">
    <property type="component" value="Unassembled WGS sequence"/>
</dbReference>
<evidence type="ECO:0000313" key="9">
    <source>
        <dbReference type="Proteomes" id="UP000654075"/>
    </source>
</evidence>
<dbReference type="GO" id="GO:0005875">
    <property type="term" value="C:microtubule associated complex"/>
    <property type="evidence" value="ECO:0007669"/>
    <property type="project" value="TreeGrafter"/>
</dbReference>
<dbReference type="AlphaFoldDB" id="A0A813GM35"/>
<evidence type="ECO:0000256" key="1">
    <source>
        <dbReference type="ARBA" id="ARBA00004496"/>
    </source>
</evidence>
<accession>A0A813GM35</accession>
<keyword evidence="5 6" id="KW-0175">Coiled coil</keyword>
<dbReference type="OrthoDB" id="426709at2759"/>